<dbReference type="SUPFAM" id="SSF52047">
    <property type="entry name" value="RNI-like"/>
    <property type="match status" value="1"/>
</dbReference>
<keyword evidence="3" id="KW-1185">Reference proteome</keyword>
<dbReference type="Proteomes" id="UP000235145">
    <property type="component" value="Unassembled WGS sequence"/>
</dbReference>
<evidence type="ECO:0000256" key="1">
    <source>
        <dbReference type="SAM" id="MobiDB-lite"/>
    </source>
</evidence>
<name>A0A9R1WQI1_LACSA</name>
<dbReference type="PANTHER" id="PTHR38926:SF81">
    <property type="entry name" value="F-BOX DOMAIN-CONTAINING PROTEIN"/>
    <property type="match status" value="1"/>
</dbReference>
<organism evidence="2 3">
    <name type="scientific">Lactuca sativa</name>
    <name type="common">Garden lettuce</name>
    <dbReference type="NCBI Taxonomy" id="4236"/>
    <lineage>
        <taxon>Eukaryota</taxon>
        <taxon>Viridiplantae</taxon>
        <taxon>Streptophyta</taxon>
        <taxon>Embryophyta</taxon>
        <taxon>Tracheophyta</taxon>
        <taxon>Spermatophyta</taxon>
        <taxon>Magnoliopsida</taxon>
        <taxon>eudicotyledons</taxon>
        <taxon>Gunneridae</taxon>
        <taxon>Pentapetalae</taxon>
        <taxon>asterids</taxon>
        <taxon>campanulids</taxon>
        <taxon>Asterales</taxon>
        <taxon>Asteraceae</taxon>
        <taxon>Cichorioideae</taxon>
        <taxon>Cichorieae</taxon>
        <taxon>Lactucinae</taxon>
        <taxon>Lactuca</taxon>
    </lineage>
</organism>
<dbReference type="FunFam" id="1.20.1280.50:FF:000022">
    <property type="entry name" value="F-box protein FBW2"/>
    <property type="match status" value="1"/>
</dbReference>
<proteinExistence type="predicted"/>
<gene>
    <name evidence="2" type="ORF">LSAT_V11C100039260</name>
</gene>
<dbReference type="Gramene" id="rna-gnl|WGS:NBSK|LSAT_1X100920_mrna">
    <property type="protein sequence ID" value="cds-PLY81581.1"/>
    <property type="gene ID" value="gene-LSAT_1X100920"/>
</dbReference>
<dbReference type="AlphaFoldDB" id="A0A9R1WQI1"/>
<sequence length="299" mass="33875">MGFSADMISKKRVVLSSNEKTPVMVAAAEEEEWRQRRPWEGLNPEILALIFVRIPAEEMVSCVPLVCRPWMEVVAGPYCWQEIDVQAWCRRRNDSHAVDLVVKKLIRRSKLSVQRLSVYRMGESGFFFAANCGKCLKVLEIPMSEITDQMISKHIKPLPNLGILDISNCLKITSKGIATFGTQCKSLIHLKRNMLPIEDSKPMDDSEAKAIADTMPKLQRIELCFGGFGDFGVSEILNKCKLLTHLDIQGSWNVELEGELEGVCEKLEFFQSPWSNYSDEFPESESEGDDSEEMESESE</sequence>
<reference evidence="2 3" key="1">
    <citation type="journal article" date="2017" name="Nat. Commun.">
        <title>Genome assembly with in vitro proximity ligation data and whole-genome triplication in lettuce.</title>
        <authorList>
            <person name="Reyes-Chin-Wo S."/>
            <person name="Wang Z."/>
            <person name="Yang X."/>
            <person name="Kozik A."/>
            <person name="Arikit S."/>
            <person name="Song C."/>
            <person name="Xia L."/>
            <person name="Froenicke L."/>
            <person name="Lavelle D.O."/>
            <person name="Truco M.J."/>
            <person name="Xia R."/>
            <person name="Zhu S."/>
            <person name="Xu C."/>
            <person name="Xu H."/>
            <person name="Xu X."/>
            <person name="Cox K."/>
            <person name="Korf I."/>
            <person name="Meyers B.C."/>
            <person name="Michelmore R.W."/>
        </authorList>
    </citation>
    <scope>NUCLEOTIDE SEQUENCE [LARGE SCALE GENOMIC DNA]</scope>
    <source>
        <strain evidence="3">cv. Salinas</strain>
        <tissue evidence="2">Seedlings</tissue>
    </source>
</reference>
<dbReference type="InterPro" id="IPR032675">
    <property type="entry name" value="LRR_dom_sf"/>
</dbReference>
<protein>
    <recommendedName>
        <fullName evidence="4">F-box domain-containing protein</fullName>
    </recommendedName>
</protein>
<evidence type="ECO:0000313" key="2">
    <source>
        <dbReference type="EMBL" id="KAJ0226947.1"/>
    </source>
</evidence>
<evidence type="ECO:0008006" key="4">
    <source>
        <dbReference type="Google" id="ProtNLM"/>
    </source>
</evidence>
<dbReference type="EMBL" id="NBSK02000001">
    <property type="protein sequence ID" value="KAJ0226947.1"/>
    <property type="molecule type" value="Genomic_DNA"/>
</dbReference>
<evidence type="ECO:0000313" key="3">
    <source>
        <dbReference type="Proteomes" id="UP000235145"/>
    </source>
</evidence>
<dbReference type="Gene3D" id="3.80.10.10">
    <property type="entry name" value="Ribonuclease Inhibitor"/>
    <property type="match status" value="1"/>
</dbReference>
<accession>A0A9R1WQI1</accession>
<dbReference type="PANTHER" id="PTHR38926">
    <property type="entry name" value="F-BOX DOMAIN CONTAINING PROTEIN, EXPRESSED"/>
    <property type="match status" value="1"/>
</dbReference>
<feature type="region of interest" description="Disordered" evidence="1">
    <location>
        <begin position="275"/>
        <end position="299"/>
    </location>
</feature>
<dbReference type="Gene3D" id="1.20.1280.50">
    <property type="match status" value="1"/>
</dbReference>
<feature type="compositionally biased region" description="Acidic residues" evidence="1">
    <location>
        <begin position="280"/>
        <end position="299"/>
    </location>
</feature>
<comment type="caution">
    <text evidence="2">The sequence shown here is derived from an EMBL/GenBank/DDBJ whole genome shotgun (WGS) entry which is preliminary data.</text>
</comment>